<evidence type="ECO:0000313" key="3">
    <source>
        <dbReference type="Proteomes" id="UP000243547"/>
    </source>
</evidence>
<dbReference type="GO" id="GO:0016301">
    <property type="term" value="F:kinase activity"/>
    <property type="evidence" value="ECO:0007669"/>
    <property type="project" value="UniProtKB-KW"/>
</dbReference>
<dbReference type="RefSeq" id="WP_242945881.1">
    <property type="nucleotide sequence ID" value="NZ_FRAI01000028.1"/>
</dbReference>
<evidence type="ECO:0000259" key="1">
    <source>
        <dbReference type="Pfam" id="PF00586"/>
    </source>
</evidence>
<reference evidence="3" key="1">
    <citation type="submission" date="2016-11" db="EMBL/GenBank/DDBJ databases">
        <authorList>
            <person name="Varghese N."/>
            <person name="Submissions S."/>
        </authorList>
    </citation>
    <scope>NUCLEOTIDE SEQUENCE [LARGE SCALE GENOMIC DNA]</scope>
    <source>
        <strain evidence="3">DSM 14826</strain>
    </source>
</reference>
<protein>
    <submittedName>
        <fullName evidence="2">Alpha-ribazole kinase</fullName>
    </submittedName>
</protein>
<dbReference type="Pfam" id="PF00586">
    <property type="entry name" value="AIRS"/>
    <property type="match status" value="1"/>
</dbReference>
<accession>A0A1M6R8L9</accession>
<keyword evidence="2" id="KW-0808">Transferase</keyword>
<feature type="domain" description="PurM-like N-terminal" evidence="1">
    <location>
        <begin position="14"/>
        <end position="127"/>
    </location>
</feature>
<keyword evidence="3" id="KW-1185">Reference proteome</keyword>
<proteinExistence type="predicted"/>
<dbReference type="InterPro" id="IPR036921">
    <property type="entry name" value="PurM-like_N_sf"/>
</dbReference>
<dbReference type="STRING" id="1120989.SAMN02745227_01973"/>
<dbReference type="Proteomes" id="UP000243547">
    <property type="component" value="Unassembled WGS sequence"/>
</dbReference>
<gene>
    <name evidence="2" type="ORF">SAMN02745227_01973</name>
</gene>
<dbReference type="EMBL" id="FRAI01000028">
    <property type="protein sequence ID" value="SHK28814.1"/>
    <property type="molecule type" value="Genomic_DNA"/>
</dbReference>
<keyword evidence="2" id="KW-0418">Kinase</keyword>
<dbReference type="AlphaFoldDB" id="A0A1M6R8L9"/>
<name>A0A1M6R8L9_9FIRM</name>
<dbReference type="Gene3D" id="3.30.1330.10">
    <property type="entry name" value="PurM-like, N-terminal domain"/>
    <property type="match status" value="1"/>
</dbReference>
<evidence type="ECO:0000313" key="2">
    <source>
        <dbReference type="EMBL" id="SHK28814.1"/>
    </source>
</evidence>
<dbReference type="InterPro" id="IPR016188">
    <property type="entry name" value="PurM-like_N"/>
</dbReference>
<sequence>MSNLQLEKHRDVTFIWLNDDEGILIACDSCSGVGIKERDFVKVLPEVVGYYTAQVALIEILALKAQPFAIINNLAVEMDKTGKEIIKGIEKALVAADLKDKVVITGSTEENFPTVQTSVGITVLGKVNRRTWTLPKSGKGDFIAVVGIPKVGEEVIMDFGQETMLMGRYKNLLQNPFINEILPIGSKGILYELEVLAHSNNLAFELSERINLDLKKSAGPATCALITFKERNIYEVSKDISLPFNIIARFI</sequence>
<organism evidence="2 3">
    <name type="scientific">Anaerobranca californiensis DSM 14826</name>
    <dbReference type="NCBI Taxonomy" id="1120989"/>
    <lineage>
        <taxon>Bacteria</taxon>
        <taxon>Bacillati</taxon>
        <taxon>Bacillota</taxon>
        <taxon>Clostridia</taxon>
        <taxon>Eubacteriales</taxon>
        <taxon>Proteinivoracaceae</taxon>
        <taxon>Anaerobranca</taxon>
    </lineage>
</organism>